<dbReference type="Proteomes" id="UP000492821">
    <property type="component" value="Unassembled WGS sequence"/>
</dbReference>
<dbReference type="AlphaFoldDB" id="A0A7E4VPQ4"/>
<reference evidence="3" key="2">
    <citation type="submission" date="2020-10" db="UniProtKB">
        <authorList>
            <consortium name="WormBaseParasite"/>
        </authorList>
    </citation>
    <scope>IDENTIFICATION</scope>
</reference>
<dbReference type="WBParaSite" id="Pan_g23738.t1">
    <property type="protein sequence ID" value="Pan_g23738.t1"/>
    <property type="gene ID" value="Pan_g23738"/>
</dbReference>
<keyword evidence="1" id="KW-0472">Membrane</keyword>
<feature type="transmembrane region" description="Helical" evidence="1">
    <location>
        <begin position="239"/>
        <end position="265"/>
    </location>
</feature>
<evidence type="ECO:0000313" key="2">
    <source>
        <dbReference type="Proteomes" id="UP000492821"/>
    </source>
</evidence>
<sequence>MPQFLYVTTSLILFFIIDFLASQHIADSAEEIKLITAIPNVTLIPNNATAFTLIDTGESYTYFSMVVPEKGFKFYVEIPANTTKWGGLGYITFKFDTLPFQDEAIDIFHSNPKNARVFLRNSTKYFPAGDTHTDNPIKTLEFTVHPSGTVLVTQYYRVKNPARFTFPALNTSPPFGTDERILNVRISWTNVSVPLNLKFPSNVRFLKRQSLRTTTTTELQTTTERFEVTLNTPFLKDKWWLIVDIGIIVIVISGVISGFAIYQLFRINIPSDSEDSSATMAQQSIEVGCFNAVVASWFIFLDIKCQQRGHHIKTVFEIAKA</sequence>
<evidence type="ECO:0000313" key="3">
    <source>
        <dbReference type="WBParaSite" id="Pan_g23738.t1"/>
    </source>
</evidence>
<keyword evidence="1" id="KW-1133">Transmembrane helix</keyword>
<name>A0A7E4VPQ4_PANRE</name>
<keyword evidence="1" id="KW-0812">Transmembrane</keyword>
<feature type="transmembrane region" description="Helical" evidence="1">
    <location>
        <begin position="6"/>
        <end position="26"/>
    </location>
</feature>
<organism evidence="2 3">
    <name type="scientific">Panagrellus redivivus</name>
    <name type="common">Microworm</name>
    <dbReference type="NCBI Taxonomy" id="6233"/>
    <lineage>
        <taxon>Eukaryota</taxon>
        <taxon>Metazoa</taxon>
        <taxon>Ecdysozoa</taxon>
        <taxon>Nematoda</taxon>
        <taxon>Chromadorea</taxon>
        <taxon>Rhabditida</taxon>
        <taxon>Tylenchina</taxon>
        <taxon>Panagrolaimomorpha</taxon>
        <taxon>Panagrolaimoidea</taxon>
        <taxon>Panagrolaimidae</taxon>
        <taxon>Panagrellus</taxon>
    </lineage>
</organism>
<evidence type="ECO:0000256" key="1">
    <source>
        <dbReference type="SAM" id="Phobius"/>
    </source>
</evidence>
<protein>
    <submittedName>
        <fullName evidence="3">Transmembrane protein</fullName>
    </submittedName>
</protein>
<reference evidence="2" key="1">
    <citation type="journal article" date="2013" name="Genetics">
        <title>The draft genome and transcriptome of Panagrellus redivivus are shaped by the harsh demands of a free-living lifestyle.</title>
        <authorList>
            <person name="Srinivasan J."/>
            <person name="Dillman A.R."/>
            <person name="Macchietto M.G."/>
            <person name="Heikkinen L."/>
            <person name="Lakso M."/>
            <person name="Fracchia K.M."/>
            <person name="Antoshechkin I."/>
            <person name="Mortazavi A."/>
            <person name="Wong G."/>
            <person name="Sternberg P.W."/>
        </authorList>
    </citation>
    <scope>NUCLEOTIDE SEQUENCE [LARGE SCALE GENOMIC DNA]</scope>
    <source>
        <strain evidence="2">MT8872</strain>
    </source>
</reference>
<keyword evidence="2" id="KW-1185">Reference proteome</keyword>
<proteinExistence type="predicted"/>
<feature type="transmembrane region" description="Helical" evidence="1">
    <location>
        <begin position="285"/>
        <end position="303"/>
    </location>
</feature>
<accession>A0A7E4VPQ4</accession>